<dbReference type="Pfam" id="PF02518">
    <property type="entry name" value="HATPase_c"/>
    <property type="match status" value="1"/>
</dbReference>
<evidence type="ECO:0000256" key="2">
    <source>
        <dbReference type="ARBA" id="ARBA00012438"/>
    </source>
</evidence>
<dbReference type="NCBIfam" id="TIGR00229">
    <property type="entry name" value="sensory_box"/>
    <property type="match status" value="3"/>
</dbReference>
<feature type="coiled-coil region" evidence="4">
    <location>
        <begin position="414"/>
        <end position="444"/>
    </location>
</feature>
<feature type="domain" description="PAS" evidence="6">
    <location>
        <begin position="133"/>
        <end position="204"/>
    </location>
</feature>
<dbReference type="Pfam" id="PF08448">
    <property type="entry name" value="PAS_4"/>
    <property type="match status" value="1"/>
</dbReference>
<name>A0A940YIT6_9BURK</name>
<dbReference type="Gene3D" id="3.30.565.10">
    <property type="entry name" value="Histidine kinase-like ATPase, C-terminal domain"/>
    <property type="match status" value="1"/>
</dbReference>
<evidence type="ECO:0000259" key="6">
    <source>
        <dbReference type="PROSITE" id="PS50112"/>
    </source>
</evidence>
<dbReference type="EC" id="2.7.13.3" evidence="2"/>
<proteinExistence type="predicted"/>
<dbReference type="InterPro" id="IPR000014">
    <property type="entry name" value="PAS"/>
</dbReference>
<dbReference type="SUPFAM" id="SSF55874">
    <property type="entry name" value="ATPase domain of HSP90 chaperone/DNA topoisomerase II/histidine kinase"/>
    <property type="match status" value="1"/>
</dbReference>
<evidence type="ECO:0000259" key="7">
    <source>
        <dbReference type="PROSITE" id="PS50113"/>
    </source>
</evidence>
<dbReference type="SMART" id="SM00387">
    <property type="entry name" value="HATPase_c"/>
    <property type="match status" value="1"/>
</dbReference>
<dbReference type="RefSeq" id="WP_210801153.1">
    <property type="nucleotide sequence ID" value="NZ_JAGQDE010000004.1"/>
</dbReference>
<dbReference type="EMBL" id="JAGQDE010000004">
    <property type="protein sequence ID" value="MBQ0958639.1"/>
    <property type="molecule type" value="Genomic_DNA"/>
</dbReference>
<dbReference type="InterPro" id="IPR013656">
    <property type="entry name" value="PAS_4"/>
</dbReference>
<evidence type="ECO:0000313" key="9">
    <source>
        <dbReference type="Proteomes" id="UP000678374"/>
    </source>
</evidence>
<feature type="domain" description="PAC" evidence="7">
    <location>
        <begin position="224"/>
        <end position="276"/>
    </location>
</feature>
<keyword evidence="9" id="KW-1185">Reference proteome</keyword>
<dbReference type="AlphaFoldDB" id="A0A940YIT6"/>
<dbReference type="PROSITE" id="PS50113">
    <property type="entry name" value="PAC"/>
    <property type="match status" value="1"/>
</dbReference>
<dbReference type="Gene3D" id="1.10.287.130">
    <property type="match status" value="1"/>
</dbReference>
<sequence>MSDLHLPFADELLARSLIDALPVPAALHRGDTLLAANTALQRLSGLDEDALRALPAARLLVESDRAALQAAAQASLAGQEPPVLASTLLTRDASERQVEITQRLVVLGGQPTVLMTCIDHSDIHHVQSSLFALSDMLRQIVDHAPLATFVLDMNHRVTHWNAACASLTGQPAHEMIGRTDTWRAFYPTERALMADLVVDGLSGEALMARYGEAAQPSKLVPGFCEVEAFFGHLGEFGRWIFFTAAPLRNAQGEIIGAVGSMQDITTRKQAEEELMCHRNQLELLVEARSQELEASMQALEAFIDNAPIGVSYVRAHRIERCNRAMEQMFGMAEGSAVGRDTPSLFDSPAGFKSFLAVAGPELLAGRPTHQEQWLRRVDGQRIWVQMNAFMPDPKDPQWGSWWMVQDRTEVRAAQDELREQFEHVRDTNRKLEEAQNQLLQSEKMASIGQLAAGVAHEINNPIGFVSSNLNTLRQYVNDILRLVDTGKTAIDQLPNEPLLDPVRQMREEIEIDYLREDLPQLLDESAEGLSRVKKIVQDLKDFSRVDQSEWQDADLNAGLESTLNVVRNEVKYKADVVKALGPLPAVRCLAGQLNQVFMNLIVNASHAISGHGTITLSSGTQDAWAWIQVDDTGCGMSDEVRRRIFEPFYTTKEVGKGTGLGLSLAFSIVQRHGGAIQVRSTPGVGSAFRVWVPIAGPESLPAGSQPPSWG</sequence>
<dbReference type="Pfam" id="PF13188">
    <property type="entry name" value="PAS_8"/>
    <property type="match status" value="1"/>
</dbReference>
<dbReference type="InterPro" id="IPR036890">
    <property type="entry name" value="HATPase_C_sf"/>
</dbReference>
<dbReference type="PANTHER" id="PTHR43065">
    <property type="entry name" value="SENSOR HISTIDINE KINASE"/>
    <property type="match status" value="1"/>
</dbReference>
<dbReference type="Proteomes" id="UP000678374">
    <property type="component" value="Unassembled WGS sequence"/>
</dbReference>
<dbReference type="PANTHER" id="PTHR43065:SF50">
    <property type="entry name" value="HISTIDINE KINASE"/>
    <property type="match status" value="1"/>
</dbReference>
<dbReference type="Gene3D" id="3.30.450.20">
    <property type="entry name" value="PAS domain"/>
    <property type="match status" value="3"/>
</dbReference>
<keyword evidence="3" id="KW-0597">Phosphoprotein</keyword>
<protein>
    <recommendedName>
        <fullName evidence="2">histidine kinase</fullName>
        <ecNumber evidence="2">2.7.13.3</ecNumber>
    </recommendedName>
</protein>
<dbReference type="SMART" id="SM00388">
    <property type="entry name" value="HisKA"/>
    <property type="match status" value="1"/>
</dbReference>
<feature type="domain" description="Histidine kinase" evidence="5">
    <location>
        <begin position="453"/>
        <end position="696"/>
    </location>
</feature>
<dbReference type="CDD" id="cd00130">
    <property type="entry name" value="PAS"/>
    <property type="match status" value="2"/>
</dbReference>
<dbReference type="PROSITE" id="PS50109">
    <property type="entry name" value="HIS_KIN"/>
    <property type="match status" value="1"/>
</dbReference>
<dbReference type="InterPro" id="IPR003661">
    <property type="entry name" value="HisK_dim/P_dom"/>
</dbReference>
<accession>A0A940YIT6</accession>
<dbReference type="InterPro" id="IPR005467">
    <property type="entry name" value="His_kinase_dom"/>
</dbReference>
<dbReference type="InterPro" id="IPR036097">
    <property type="entry name" value="HisK_dim/P_sf"/>
</dbReference>
<evidence type="ECO:0000313" key="8">
    <source>
        <dbReference type="EMBL" id="MBQ0958639.1"/>
    </source>
</evidence>
<organism evidence="8 9">
    <name type="scientific">Ideonella aquatica</name>
    <dbReference type="NCBI Taxonomy" id="2824119"/>
    <lineage>
        <taxon>Bacteria</taxon>
        <taxon>Pseudomonadati</taxon>
        <taxon>Pseudomonadota</taxon>
        <taxon>Betaproteobacteria</taxon>
        <taxon>Burkholderiales</taxon>
        <taxon>Sphaerotilaceae</taxon>
        <taxon>Ideonella</taxon>
    </lineage>
</organism>
<dbReference type="PROSITE" id="PS50112">
    <property type="entry name" value="PAS"/>
    <property type="match status" value="1"/>
</dbReference>
<comment type="catalytic activity">
    <reaction evidence="1">
        <text>ATP + protein L-histidine = ADP + protein N-phospho-L-histidine.</text>
        <dbReference type="EC" id="2.7.13.3"/>
    </reaction>
</comment>
<evidence type="ECO:0000259" key="5">
    <source>
        <dbReference type="PROSITE" id="PS50109"/>
    </source>
</evidence>
<evidence type="ECO:0000256" key="3">
    <source>
        <dbReference type="ARBA" id="ARBA00022553"/>
    </source>
</evidence>
<evidence type="ECO:0000256" key="4">
    <source>
        <dbReference type="SAM" id="Coils"/>
    </source>
</evidence>
<dbReference type="PRINTS" id="PR00344">
    <property type="entry name" value="BCTRLSENSOR"/>
</dbReference>
<dbReference type="SUPFAM" id="SSF47384">
    <property type="entry name" value="Homodimeric domain of signal transducing histidine kinase"/>
    <property type="match status" value="1"/>
</dbReference>
<dbReference type="SMART" id="SM00091">
    <property type="entry name" value="PAS"/>
    <property type="match status" value="3"/>
</dbReference>
<evidence type="ECO:0000256" key="1">
    <source>
        <dbReference type="ARBA" id="ARBA00000085"/>
    </source>
</evidence>
<reference evidence="8" key="1">
    <citation type="submission" date="2021-04" db="EMBL/GenBank/DDBJ databases">
        <title>The genome sequence of Ideonella sp. 4Y11.</title>
        <authorList>
            <person name="Liu Y."/>
        </authorList>
    </citation>
    <scope>NUCLEOTIDE SEQUENCE</scope>
    <source>
        <strain evidence="8">4Y11</strain>
    </source>
</reference>
<dbReference type="CDD" id="cd00082">
    <property type="entry name" value="HisKA"/>
    <property type="match status" value="1"/>
</dbReference>
<dbReference type="SUPFAM" id="SSF55785">
    <property type="entry name" value="PYP-like sensor domain (PAS domain)"/>
    <property type="match status" value="3"/>
</dbReference>
<comment type="caution">
    <text evidence="8">The sequence shown here is derived from an EMBL/GenBank/DDBJ whole genome shotgun (WGS) entry which is preliminary data.</text>
</comment>
<dbReference type="InterPro" id="IPR003594">
    <property type="entry name" value="HATPase_dom"/>
</dbReference>
<dbReference type="GO" id="GO:0000155">
    <property type="term" value="F:phosphorelay sensor kinase activity"/>
    <property type="evidence" value="ECO:0007669"/>
    <property type="project" value="InterPro"/>
</dbReference>
<dbReference type="InterPro" id="IPR000700">
    <property type="entry name" value="PAS-assoc_C"/>
</dbReference>
<keyword evidence="4" id="KW-0175">Coiled coil</keyword>
<dbReference type="InterPro" id="IPR035965">
    <property type="entry name" value="PAS-like_dom_sf"/>
</dbReference>
<dbReference type="InterPro" id="IPR004358">
    <property type="entry name" value="Sig_transdc_His_kin-like_C"/>
</dbReference>
<gene>
    <name evidence="8" type="ORF">KAK06_06665</name>
</gene>